<reference evidence="1 2" key="1">
    <citation type="journal article" date="2022" name="DNA Res.">
        <title>Chromosomal-level genome assembly of the orchid tree Bauhinia variegata (Leguminosae; Cercidoideae) supports the allotetraploid origin hypothesis of Bauhinia.</title>
        <authorList>
            <person name="Zhong Y."/>
            <person name="Chen Y."/>
            <person name="Zheng D."/>
            <person name="Pang J."/>
            <person name="Liu Y."/>
            <person name="Luo S."/>
            <person name="Meng S."/>
            <person name="Qian L."/>
            <person name="Wei D."/>
            <person name="Dai S."/>
            <person name="Zhou R."/>
        </authorList>
    </citation>
    <scope>NUCLEOTIDE SEQUENCE [LARGE SCALE GENOMIC DNA]</scope>
    <source>
        <strain evidence="1">BV-YZ2020</strain>
    </source>
</reference>
<organism evidence="1 2">
    <name type="scientific">Bauhinia variegata</name>
    <name type="common">Purple orchid tree</name>
    <name type="synonym">Phanera variegata</name>
    <dbReference type="NCBI Taxonomy" id="167791"/>
    <lineage>
        <taxon>Eukaryota</taxon>
        <taxon>Viridiplantae</taxon>
        <taxon>Streptophyta</taxon>
        <taxon>Embryophyta</taxon>
        <taxon>Tracheophyta</taxon>
        <taxon>Spermatophyta</taxon>
        <taxon>Magnoliopsida</taxon>
        <taxon>eudicotyledons</taxon>
        <taxon>Gunneridae</taxon>
        <taxon>Pentapetalae</taxon>
        <taxon>rosids</taxon>
        <taxon>fabids</taxon>
        <taxon>Fabales</taxon>
        <taxon>Fabaceae</taxon>
        <taxon>Cercidoideae</taxon>
        <taxon>Cercideae</taxon>
        <taxon>Bauhiniinae</taxon>
        <taxon>Bauhinia</taxon>
    </lineage>
</organism>
<dbReference type="Proteomes" id="UP000828941">
    <property type="component" value="Chromosome 11"/>
</dbReference>
<evidence type="ECO:0000313" key="1">
    <source>
        <dbReference type="EMBL" id="KAI4315420.1"/>
    </source>
</evidence>
<protein>
    <submittedName>
        <fullName evidence="1">Uncharacterized protein</fullName>
    </submittedName>
</protein>
<proteinExistence type="predicted"/>
<keyword evidence="2" id="KW-1185">Reference proteome</keyword>
<accession>A0ACB9LVJ9</accession>
<comment type="caution">
    <text evidence="1">The sequence shown here is derived from an EMBL/GenBank/DDBJ whole genome shotgun (WGS) entry which is preliminary data.</text>
</comment>
<name>A0ACB9LVJ9_BAUVA</name>
<sequence>MEQEIELDLNEKSSVSLSPDTVLPSQQYFLNAKKRYKKDKPTGKGNILILEEDLAEIRFASIRSSSCKSILSRSDGLERSIKMKQDSMYPSSEDVKYIKNMSTMGERKKIEIPRSNDTSLSCSIVDSLCTSDDEGLWRDSNLRSTSVSRSSVPTGPNSPDGFIEICINSGVKNTNSTSTVGGGDPPLENDGVQALQKSFSAKVEVPHLLSPSESDRSSGGRPTIQFFPIRKRFSPFTKSKSLVIPVSHMGQTSEVKPTDTTNIRRSRTYQKCLLNDFSNAAKHSDIVSKFISRDIQNSGISCSPVHLHGNLRLENRHGMPFFEFKVKCPEDIFVAKAWRADNAFDWVYTFHSIDSKKKRNASGFGSHGCDKDSSIVAQMQVSCNLCSELKGGVFDNSMVTEFVLYDLTHSRGSVLPQKNCNTDHDASKTLKASHKGLGGETFKLDDLAIKKNNQHKLLSDDVDFDDSNFYPLLSSELYPNLEIAAIVLQIPFHKRESLKYKRGNRISATAYPNLSYLSMAEKHRDSLQESRSLEQVKVVIPAGNHGLPNSESQGPSSLLDRWRHGGRCECGGWDMACPLILLGNPGIQLAEDHPLMEDYQPLELFVQGAKDDTPTFSMKVVQEGEYTVDFHAQLSTLQAFSICISILHGASTFSVSGVRQEKNKQLSQCNSLKMLIEREVDYSVTREEEKTLPRTPKGVPRSYVLNPPFSPIARV</sequence>
<dbReference type="EMBL" id="CM039436">
    <property type="protein sequence ID" value="KAI4315420.1"/>
    <property type="molecule type" value="Genomic_DNA"/>
</dbReference>
<evidence type="ECO:0000313" key="2">
    <source>
        <dbReference type="Proteomes" id="UP000828941"/>
    </source>
</evidence>
<gene>
    <name evidence="1" type="ORF">L6164_028232</name>
</gene>